<sequence length="201" mass="23247">MAVKPLDFALDLLDRAEELAKLAGNPPQGTSDVKMDVLRSAWVFIGASIDTYFHERIRRTMLQDMSKSARKFEVPLGDVDDMVALFLANRKEARPRVKLGNIIHQALLKQTFQGATNVERAFGLIGQTKYWKEISVQLGEPVEDIKSRLNTQYQRRNRISHEGDYTRQSRPQQFWYYLLDRTAVDEEIAWTRRFLKAADSL</sequence>
<name>A0A7W4UGG9_9CELL</name>
<organism evidence="1 2">
    <name type="scientific">Cellulomonas cellasea</name>
    <dbReference type="NCBI Taxonomy" id="43670"/>
    <lineage>
        <taxon>Bacteria</taxon>
        <taxon>Bacillati</taxon>
        <taxon>Actinomycetota</taxon>
        <taxon>Actinomycetes</taxon>
        <taxon>Micrococcales</taxon>
        <taxon>Cellulomonadaceae</taxon>
        <taxon>Cellulomonas</taxon>
    </lineage>
</organism>
<dbReference type="AlphaFoldDB" id="A0A7W4UGG9"/>
<proteinExistence type="predicted"/>
<dbReference type="RefSeq" id="WP_183296555.1">
    <property type="nucleotide sequence ID" value="NZ_JACHVX010000003.1"/>
</dbReference>
<evidence type="ECO:0008006" key="3">
    <source>
        <dbReference type="Google" id="ProtNLM"/>
    </source>
</evidence>
<evidence type="ECO:0000313" key="2">
    <source>
        <dbReference type="Proteomes" id="UP000518206"/>
    </source>
</evidence>
<accession>A0A7W4UGG9</accession>
<reference evidence="1 2" key="2">
    <citation type="submission" date="2020-08" db="EMBL/GenBank/DDBJ databases">
        <authorList>
            <person name="Partida-Martinez L."/>
            <person name="Huntemann M."/>
            <person name="Clum A."/>
            <person name="Wang J."/>
            <person name="Palaniappan K."/>
            <person name="Ritter S."/>
            <person name="Chen I.-M."/>
            <person name="Stamatis D."/>
            <person name="Reddy T."/>
            <person name="O'Malley R."/>
            <person name="Daum C."/>
            <person name="Shapiro N."/>
            <person name="Ivanova N."/>
            <person name="Kyrpides N."/>
            <person name="Woyke T."/>
        </authorList>
    </citation>
    <scope>NUCLEOTIDE SEQUENCE [LARGE SCALE GENOMIC DNA]</scope>
    <source>
        <strain evidence="1 2">RAS26</strain>
    </source>
</reference>
<evidence type="ECO:0000313" key="1">
    <source>
        <dbReference type="EMBL" id="MBB2923760.1"/>
    </source>
</evidence>
<comment type="caution">
    <text evidence="1">The sequence shown here is derived from an EMBL/GenBank/DDBJ whole genome shotgun (WGS) entry which is preliminary data.</text>
</comment>
<dbReference type="Proteomes" id="UP000518206">
    <property type="component" value="Unassembled WGS sequence"/>
</dbReference>
<gene>
    <name evidence="1" type="ORF">FHR80_002685</name>
</gene>
<dbReference type="EMBL" id="JACHVX010000003">
    <property type="protein sequence ID" value="MBB2923760.1"/>
    <property type="molecule type" value="Genomic_DNA"/>
</dbReference>
<protein>
    <recommendedName>
        <fullName evidence="3">RiboL-PSP-HEPN domain-containing protein</fullName>
    </recommendedName>
</protein>
<reference evidence="1 2" key="1">
    <citation type="submission" date="2020-08" db="EMBL/GenBank/DDBJ databases">
        <title>The Agave Microbiome: Exploring the role of microbial communities in plant adaptations to desert environments.</title>
        <authorList>
            <person name="Partida-Martinez L.P."/>
        </authorList>
    </citation>
    <scope>NUCLEOTIDE SEQUENCE [LARGE SCALE GENOMIC DNA]</scope>
    <source>
        <strain evidence="1 2">RAS26</strain>
    </source>
</reference>